<organism evidence="2 3">
    <name type="scientific">Sphingomonas guangdongensis</name>
    <dbReference type="NCBI Taxonomy" id="1141890"/>
    <lineage>
        <taxon>Bacteria</taxon>
        <taxon>Pseudomonadati</taxon>
        <taxon>Pseudomonadota</taxon>
        <taxon>Alphaproteobacteria</taxon>
        <taxon>Sphingomonadales</taxon>
        <taxon>Sphingomonadaceae</taxon>
        <taxon>Sphingomonas</taxon>
    </lineage>
</organism>
<evidence type="ECO:0000313" key="2">
    <source>
        <dbReference type="EMBL" id="SOB78628.1"/>
    </source>
</evidence>
<dbReference type="EMBL" id="OBMI01000001">
    <property type="protein sequence ID" value="SOB78628.1"/>
    <property type="molecule type" value="Genomic_DNA"/>
</dbReference>
<reference evidence="2 3" key="1">
    <citation type="submission" date="2017-07" db="EMBL/GenBank/DDBJ databases">
        <authorList>
            <person name="Sun Z.S."/>
            <person name="Albrecht U."/>
            <person name="Echele G."/>
            <person name="Lee C.C."/>
        </authorList>
    </citation>
    <scope>NUCLEOTIDE SEQUENCE [LARGE SCALE GENOMIC DNA]</scope>
    <source>
        <strain evidence="2 3">CGMCC 1.12672</strain>
    </source>
</reference>
<evidence type="ECO:0000256" key="1">
    <source>
        <dbReference type="SAM" id="SignalP"/>
    </source>
</evidence>
<protein>
    <recommendedName>
        <fullName evidence="4">LTXXQ motif family protein</fullName>
    </recommendedName>
</protein>
<gene>
    <name evidence="2" type="ORF">SAMN06297144_0131</name>
</gene>
<evidence type="ECO:0000313" key="3">
    <source>
        <dbReference type="Proteomes" id="UP000219494"/>
    </source>
</evidence>
<name>A0A285QAU5_9SPHN</name>
<feature type="signal peptide" evidence="1">
    <location>
        <begin position="1"/>
        <end position="21"/>
    </location>
</feature>
<feature type="chain" id="PRO_5012718650" description="LTXXQ motif family protein" evidence="1">
    <location>
        <begin position="22"/>
        <end position="144"/>
    </location>
</feature>
<evidence type="ECO:0008006" key="4">
    <source>
        <dbReference type="Google" id="ProtNLM"/>
    </source>
</evidence>
<dbReference type="AlphaFoldDB" id="A0A285QAU5"/>
<keyword evidence="3" id="KW-1185">Reference proteome</keyword>
<dbReference type="Proteomes" id="UP000219494">
    <property type="component" value="Unassembled WGS sequence"/>
</dbReference>
<accession>A0A285QAU5</accession>
<proteinExistence type="predicted"/>
<keyword evidence="1" id="KW-0732">Signal</keyword>
<sequence>MRYCYMLGAATLLLGVPAASQMTQSQQLDAARSISRLLGLSPAGTELWARQSLKRARNDELDKISAVELEIGRELARSTPDRARLDTLVERFVVENAAIERRRKLQELADAFEHTPADRQQIGRFIADAVRDANNRGAVLQPLP</sequence>